<dbReference type="InterPro" id="IPR001313">
    <property type="entry name" value="Pumilio_RNA-bd_rpt"/>
</dbReference>
<dbReference type="InterPro" id="IPR035979">
    <property type="entry name" value="RBD_domain_sf"/>
</dbReference>
<dbReference type="PANTHER" id="PTHR47093">
    <property type="entry name" value="PROTEIN JSN1-RELATED"/>
    <property type="match status" value="1"/>
</dbReference>
<dbReference type="Gene3D" id="1.25.10.10">
    <property type="entry name" value="Leucine-rich Repeat Variant"/>
    <property type="match status" value="1"/>
</dbReference>
<feature type="compositionally biased region" description="Low complexity" evidence="4">
    <location>
        <begin position="111"/>
        <end position="126"/>
    </location>
</feature>
<dbReference type="InterPro" id="IPR033133">
    <property type="entry name" value="PUM-HD"/>
</dbReference>
<evidence type="ECO:0000256" key="3">
    <source>
        <dbReference type="PROSITE-ProRule" id="PRU00317"/>
    </source>
</evidence>
<dbReference type="SMART" id="SM00360">
    <property type="entry name" value="RRM"/>
    <property type="match status" value="2"/>
</dbReference>
<dbReference type="SUPFAM" id="SSF48371">
    <property type="entry name" value="ARM repeat"/>
    <property type="match status" value="1"/>
</dbReference>
<sequence>MLPPSTTPSPSGGAVPFPRLSGADIRLRSKRTMEIQAEEGIHPSLLVPKSNGSFSPFNSLDRSQTPEPNPGSRILGTLSSDSTTTALPAAADDSDLPNTLANLRRSRADTLPSSLSQLNLRSLSNSAPNPEAPKTEETPAGSGLRTSASSSNLRSSLNRSRGTSLSLPPTAIKEAFGTGVYTSAWLAGGLEDTAMPSPIATRNQIEEMNSSLAKTLDYLGIDDACMSPLEPKRHEFPAGGKPFHPAVLDLQGNAGRIRSFSMNNAGVGDAAMLAPSGLPKVSSLVGNPNRLRTFSHTYKDNGYHSRIPSGLSESVTAGHYMNGGLVGDDNSIYRSASPSTLSRAPPSRSHTPVLGGMNGDPISRSHTPKLLDGVLGDSDSSMAQGVGNDGTVPTRSLWVGNADPTLTMADFMSIFSPFGAIESLRLLPDKECAFINFARVEDAVKARETMQNTKIGNCVVRVGFGKGDNYANVDAQAMQPTRAIWVGNISANTSSAALQSVFSAFGPIESARVLTHKNCGFVNFEKLEDAVRAKKAMNGKEIADSVVRIGYAKVPSKSDPSGRSRVTSTVVPMPSQFLTPWHTLTPAPDSSANPEEVLETGANLLIDEQLVAYNYLHMIPPLPESSGPRRFDQSRLREIRKKLEGASSPHEVTSAFEELYDDCVDLCTDYIGNTIIQKFMDKCTPEQKQQLIEAVAPHTASIGTHKNGTWAIQKMIECAETPGQILPFVASVKPTTPPLMLDQLGNYVVQCCLRFGPQRNQFIFDAIHARCWEIAQGRFGARAIRTCLEHQATTRKQKKLVIIALVNNALALITNPNGTLLINWLVDSSGFVGRYRVLAPRLADHLAHLCTHKLGVVIMQKILNQRTEPDARDLLLGRLFFDPHSSVLEDVLSDQVHGVTLVQKILAGSALNDTQKQAIAENVKNALLRLQVLSIQGYRRLLEELDHILHTSLVSMAASGNPGLGAPPSMVGQGPHGLGYPNGGAYPSGGVYAMGGAQTGAATASNTNYAYGNMMMYNPVFNPYTYGMMGMSPVSMVGAGNAPMNSMMMSDMPVAHDPNHQHILMSTLSNGLRADAPKSVVPSSSASPTGGYVADYTGNSAKVDSTQILGDSPDCAEFKTEVSS</sequence>
<protein>
    <submittedName>
        <fullName evidence="7">Uncharacterized protein</fullName>
    </submittedName>
</protein>
<dbReference type="GO" id="GO:0000288">
    <property type="term" value="P:nuclear-transcribed mRNA catabolic process, deadenylation-dependent decay"/>
    <property type="evidence" value="ECO:0007669"/>
    <property type="project" value="TreeGrafter"/>
</dbReference>
<dbReference type="InterPro" id="IPR016024">
    <property type="entry name" value="ARM-type_fold"/>
</dbReference>
<evidence type="ECO:0000259" key="5">
    <source>
        <dbReference type="PROSITE" id="PS50102"/>
    </source>
</evidence>
<feature type="domain" description="PUM-HD" evidence="6">
    <location>
        <begin position="593"/>
        <end position="949"/>
    </location>
</feature>
<comment type="caution">
    <text evidence="7">The sequence shown here is derived from an EMBL/GenBank/DDBJ whole genome shotgun (WGS) entry which is preliminary data.</text>
</comment>
<dbReference type="Gene3D" id="3.30.70.330">
    <property type="match status" value="2"/>
</dbReference>
<dbReference type="InterPro" id="IPR012677">
    <property type="entry name" value="Nucleotide-bd_a/b_plait_sf"/>
</dbReference>
<dbReference type="CDD" id="cd00590">
    <property type="entry name" value="RRM_SF"/>
    <property type="match status" value="2"/>
</dbReference>
<evidence type="ECO:0000256" key="4">
    <source>
        <dbReference type="SAM" id="MobiDB-lite"/>
    </source>
</evidence>
<keyword evidence="1" id="KW-0677">Repeat</keyword>
<dbReference type="AlphaFoldDB" id="A0A9W8AMK3"/>
<dbReference type="OrthoDB" id="2017782at2759"/>
<dbReference type="GO" id="GO:0003723">
    <property type="term" value="F:RNA binding"/>
    <property type="evidence" value="ECO:0007669"/>
    <property type="project" value="UniProtKB-UniRule"/>
</dbReference>
<feature type="repeat" description="Pumilio" evidence="3">
    <location>
        <begin position="841"/>
        <end position="877"/>
    </location>
</feature>
<evidence type="ECO:0000256" key="1">
    <source>
        <dbReference type="ARBA" id="ARBA00022737"/>
    </source>
</evidence>
<dbReference type="InterPro" id="IPR000504">
    <property type="entry name" value="RRM_dom"/>
</dbReference>
<evidence type="ECO:0000313" key="8">
    <source>
        <dbReference type="Proteomes" id="UP001150925"/>
    </source>
</evidence>
<feature type="region of interest" description="Disordered" evidence="4">
    <location>
        <begin position="1104"/>
        <end position="1124"/>
    </location>
</feature>
<feature type="region of interest" description="Disordered" evidence="4">
    <location>
        <begin position="109"/>
        <end position="167"/>
    </location>
</feature>
<dbReference type="Pfam" id="PF00076">
    <property type="entry name" value="RRM_1"/>
    <property type="match status" value="2"/>
</dbReference>
<proteinExistence type="predicted"/>
<feature type="compositionally biased region" description="Polar residues" evidence="4">
    <location>
        <begin position="50"/>
        <end position="66"/>
    </location>
</feature>
<feature type="compositionally biased region" description="Low complexity" evidence="4">
    <location>
        <begin position="144"/>
        <end position="167"/>
    </location>
</feature>
<feature type="domain" description="RRM" evidence="5">
    <location>
        <begin position="395"/>
        <end position="467"/>
    </location>
</feature>
<feature type="repeat" description="Pumilio" evidence="3">
    <location>
        <begin position="658"/>
        <end position="693"/>
    </location>
</feature>
<dbReference type="PANTHER" id="PTHR47093:SF1">
    <property type="entry name" value="PROTEIN JSN1-RELATED"/>
    <property type="match status" value="1"/>
</dbReference>
<dbReference type="EMBL" id="JANBPY010001423">
    <property type="protein sequence ID" value="KAJ1960097.1"/>
    <property type="molecule type" value="Genomic_DNA"/>
</dbReference>
<evidence type="ECO:0000313" key="7">
    <source>
        <dbReference type="EMBL" id="KAJ1960097.1"/>
    </source>
</evidence>
<reference evidence="7" key="1">
    <citation type="submission" date="2022-07" db="EMBL/GenBank/DDBJ databases">
        <title>Phylogenomic reconstructions and comparative analyses of Kickxellomycotina fungi.</title>
        <authorList>
            <person name="Reynolds N.K."/>
            <person name="Stajich J.E."/>
            <person name="Barry K."/>
            <person name="Grigoriev I.V."/>
            <person name="Crous P."/>
            <person name="Smith M.E."/>
        </authorList>
    </citation>
    <scope>NUCLEOTIDE SEQUENCE</scope>
    <source>
        <strain evidence="7">RSA 1196</strain>
    </source>
</reference>
<evidence type="ECO:0000259" key="6">
    <source>
        <dbReference type="PROSITE" id="PS50303"/>
    </source>
</evidence>
<name>A0A9W8AMK3_9FUNG</name>
<dbReference type="Pfam" id="PF00806">
    <property type="entry name" value="PUF"/>
    <property type="match status" value="3"/>
</dbReference>
<feature type="region of interest" description="Disordered" evidence="4">
    <location>
        <begin position="334"/>
        <end position="362"/>
    </location>
</feature>
<accession>A0A9W8AMK3</accession>
<dbReference type="SMART" id="SM00025">
    <property type="entry name" value="Pumilio"/>
    <property type="match status" value="5"/>
</dbReference>
<evidence type="ECO:0000256" key="2">
    <source>
        <dbReference type="PROSITE-ProRule" id="PRU00176"/>
    </source>
</evidence>
<dbReference type="Proteomes" id="UP001150925">
    <property type="component" value="Unassembled WGS sequence"/>
</dbReference>
<dbReference type="PROSITE" id="PS50102">
    <property type="entry name" value="RRM"/>
    <property type="match status" value="2"/>
</dbReference>
<feature type="region of interest" description="Disordered" evidence="4">
    <location>
        <begin position="34"/>
        <end position="79"/>
    </location>
</feature>
<gene>
    <name evidence="7" type="ORF">IWQ62_004359</name>
</gene>
<dbReference type="SUPFAM" id="SSF54928">
    <property type="entry name" value="RNA-binding domain, RBD"/>
    <property type="match status" value="2"/>
</dbReference>
<feature type="region of interest" description="Disordered" evidence="4">
    <location>
        <begin position="1"/>
        <end position="22"/>
    </location>
</feature>
<dbReference type="PROSITE" id="PS50302">
    <property type="entry name" value="PUM"/>
    <property type="match status" value="2"/>
</dbReference>
<dbReference type="PROSITE" id="PS50303">
    <property type="entry name" value="PUM_HD"/>
    <property type="match status" value="1"/>
</dbReference>
<feature type="domain" description="RRM" evidence="5">
    <location>
        <begin position="482"/>
        <end position="554"/>
    </location>
</feature>
<dbReference type="InterPro" id="IPR052645">
    <property type="entry name" value="Pumilio_domain_protein"/>
</dbReference>
<organism evidence="7 8">
    <name type="scientific">Dispira parvispora</name>
    <dbReference type="NCBI Taxonomy" id="1520584"/>
    <lineage>
        <taxon>Eukaryota</taxon>
        <taxon>Fungi</taxon>
        <taxon>Fungi incertae sedis</taxon>
        <taxon>Zoopagomycota</taxon>
        <taxon>Kickxellomycotina</taxon>
        <taxon>Dimargaritomycetes</taxon>
        <taxon>Dimargaritales</taxon>
        <taxon>Dimargaritaceae</taxon>
        <taxon>Dispira</taxon>
    </lineage>
</organism>
<keyword evidence="2" id="KW-0694">RNA-binding</keyword>
<keyword evidence="8" id="KW-1185">Reference proteome</keyword>
<dbReference type="InterPro" id="IPR011989">
    <property type="entry name" value="ARM-like"/>
</dbReference>